<protein>
    <submittedName>
        <fullName evidence="1">Sulfurtransferase complex subunit TusB</fullName>
    </submittedName>
</protein>
<dbReference type="SUPFAM" id="SSF75169">
    <property type="entry name" value="DsrEFH-like"/>
    <property type="match status" value="1"/>
</dbReference>
<gene>
    <name evidence="1" type="primary">tusB</name>
    <name evidence="1" type="ORF">SCD92_08375</name>
</gene>
<dbReference type="Proteomes" id="UP001273505">
    <property type="component" value="Unassembled WGS sequence"/>
</dbReference>
<dbReference type="EMBL" id="JAXAFO010000011">
    <property type="protein sequence ID" value="MDX6849372.1"/>
    <property type="molecule type" value="Genomic_DNA"/>
</dbReference>
<dbReference type="PANTHER" id="PTHR37526:SF1">
    <property type="entry name" value="PROTEIN TUSB"/>
    <property type="match status" value="1"/>
</dbReference>
<organism evidence="1 2">
    <name type="scientific">Gilvimarinus gilvus</name>
    <dbReference type="NCBI Taxonomy" id="3058038"/>
    <lineage>
        <taxon>Bacteria</taxon>
        <taxon>Pseudomonadati</taxon>
        <taxon>Pseudomonadota</taxon>
        <taxon>Gammaproteobacteria</taxon>
        <taxon>Cellvibrionales</taxon>
        <taxon>Cellvibrionaceae</taxon>
        <taxon>Gilvimarinus</taxon>
    </lineage>
</organism>
<proteinExistence type="predicted"/>
<dbReference type="RefSeq" id="WP_302721953.1">
    <property type="nucleotide sequence ID" value="NZ_JAULRU010000418.1"/>
</dbReference>
<comment type="caution">
    <text evidence="1">The sequence shown here is derived from an EMBL/GenBank/DDBJ whole genome shotgun (WGS) entry which is preliminary data.</text>
</comment>
<dbReference type="PANTHER" id="PTHR37526">
    <property type="entry name" value="PROTEIN TUSB"/>
    <property type="match status" value="1"/>
</dbReference>
<sequence length="101" mass="11098">MSTLHTVNKSPFQDNSLASCLQLCSVGDSVLLIEDGAYGASQSSPCAKELISLLNEGTRIYVLENDVRARGLQLLLDGIELTDYQGFVQLSSTHRCIQSWY</sequence>
<dbReference type="NCBIfam" id="TIGR03011">
    <property type="entry name" value="sulf_tusB_dsrH"/>
    <property type="match status" value="1"/>
</dbReference>
<dbReference type="Pfam" id="PF04077">
    <property type="entry name" value="DsrH"/>
    <property type="match status" value="1"/>
</dbReference>
<evidence type="ECO:0000313" key="2">
    <source>
        <dbReference type="Proteomes" id="UP001273505"/>
    </source>
</evidence>
<accession>A0ABU4RWW5</accession>
<reference evidence="1 2" key="1">
    <citation type="submission" date="2023-11" db="EMBL/GenBank/DDBJ databases">
        <title>Gilvimarinus fulvus sp. nov., isolated from the surface of Kelp.</title>
        <authorList>
            <person name="Sun Y.Y."/>
            <person name="Gong Y."/>
            <person name="Du Z.J."/>
        </authorList>
    </citation>
    <scope>NUCLEOTIDE SEQUENCE [LARGE SCALE GENOMIC DNA]</scope>
    <source>
        <strain evidence="1 2">SDUM040013</strain>
    </source>
</reference>
<dbReference type="InterPro" id="IPR027396">
    <property type="entry name" value="DsrEFH-like"/>
</dbReference>
<name>A0ABU4RWW5_9GAMM</name>
<dbReference type="InterPro" id="IPR007215">
    <property type="entry name" value="Sulphur_relay_TusB/DsrH"/>
</dbReference>
<keyword evidence="2" id="KW-1185">Reference proteome</keyword>
<evidence type="ECO:0000313" key="1">
    <source>
        <dbReference type="EMBL" id="MDX6849372.1"/>
    </source>
</evidence>
<dbReference type="Gene3D" id="3.40.1260.10">
    <property type="entry name" value="DsrEFH-like"/>
    <property type="match status" value="1"/>
</dbReference>